<proteinExistence type="predicted"/>
<dbReference type="GO" id="GO:0003677">
    <property type="term" value="F:DNA binding"/>
    <property type="evidence" value="ECO:0007669"/>
    <property type="project" value="InterPro"/>
</dbReference>
<dbReference type="SMART" id="SM00091">
    <property type="entry name" value="PAS"/>
    <property type="match status" value="1"/>
</dbReference>
<dbReference type="InterPro" id="IPR000014">
    <property type="entry name" value="PAS"/>
</dbReference>
<keyword evidence="4" id="KW-0808">Transferase</keyword>
<dbReference type="Pfam" id="PF00196">
    <property type="entry name" value="GerE"/>
    <property type="match status" value="1"/>
</dbReference>
<feature type="domain" description="HTH luxR-type" evidence="1">
    <location>
        <begin position="306"/>
        <end position="371"/>
    </location>
</feature>
<comment type="caution">
    <text evidence="4">The sequence shown here is derived from an EMBL/GenBank/DDBJ whole genome shotgun (WGS) entry which is preliminary data.</text>
</comment>
<reference evidence="4" key="1">
    <citation type="submission" date="2016-10" db="EMBL/GenBank/DDBJ databases">
        <title>Sequence of Gallionella enrichment culture.</title>
        <authorList>
            <person name="Poehlein A."/>
            <person name="Muehling M."/>
            <person name="Daniel R."/>
        </authorList>
    </citation>
    <scope>NUCLEOTIDE SEQUENCE</scope>
</reference>
<protein>
    <submittedName>
        <fullName evidence="4">Nitrogen fixation regulatory protein</fullName>
        <ecNumber evidence="4">2.7.13.3</ecNumber>
    </submittedName>
</protein>
<evidence type="ECO:0000313" key="4">
    <source>
        <dbReference type="EMBL" id="OIQ91131.1"/>
    </source>
</evidence>
<dbReference type="Pfam" id="PF13426">
    <property type="entry name" value="PAS_9"/>
    <property type="match status" value="2"/>
</dbReference>
<dbReference type="PROSITE" id="PS50112">
    <property type="entry name" value="PAS"/>
    <property type="match status" value="1"/>
</dbReference>
<evidence type="ECO:0000259" key="1">
    <source>
        <dbReference type="PROSITE" id="PS50043"/>
    </source>
</evidence>
<dbReference type="PANTHER" id="PTHR46663">
    <property type="entry name" value="DIGUANYLATE CYCLASE DGCT-RELATED"/>
    <property type="match status" value="1"/>
</dbReference>
<feature type="domain" description="PAC" evidence="3">
    <location>
        <begin position="38"/>
        <end position="89"/>
    </location>
</feature>
<dbReference type="Gene3D" id="3.30.450.20">
    <property type="entry name" value="PAS domain"/>
    <property type="match status" value="2"/>
</dbReference>
<dbReference type="InterPro" id="IPR001610">
    <property type="entry name" value="PAC"/>
</dbReference>
<dbReference type="SUPFAM" id="SSF55785">
    <property type="entry name" value="PYP-like sensor domain (PAS domain)"/>
    <property type="match status" value="2"/>
</dbReference>
<organism evidence="4">
    <name type="scientific">mine drainage metagenome</name>
    <dbReference type="NCBI Taxonomy" id="410659"/>
    <lineage>
        <taxon>unclassified sequences</taxon>
        <taxon>metagenomes</taxon>
        <taxon>ecological metagenomes</taxon>
    </lineage>
</organism>
<dbReference type="InterPro" id="IPR052163">
    <property type="entry name" value="DGC-Regulatory_Protein"/>
</dbReference>
<dbReference type="InterPro" id="IPR000792">
    <property type="entry name" value="Tscrpt_reg_LuxR_C"/>
</dbReference>
<dbReference type="SUPFAM" id="SSF46894">
    <property type="entry name" value="C-terminal effector domain of the bipartite response regulators"/>
    <property type="match status" value="1"/>
</dbReference>
<dbReference type="PRINTS" id="PR00038">
    <property type="entry name" value="HTHLUXR"/>
</dbReference>
<dbReference type="InterPro" id="IPR000700">
    <property type="entry name" value="PAS-assoc_C"/>
</dbReference>
<dbReference type="CDD" id="cd06170">
    <property type="entry name" value="LuxR_C_like"/>
    <property type="match status" value="1"/>
</dbReference>
<dbReference type="PANTHER" id="PTHR46663:SF3">
    <property type="entry name" value="SLL0267 PROTEIN"/>
    <property type="match status" value="1"/>
</dbReference>
<accession>A0A1J5RNQ0</accession>
<gene>
    <name evidence="4" type="primary">nifL_11</name>
    <name evidence="4" type="ORF">GALL_269280</name>
</gene>
<dbReference type="InterPro" id="IPR016032">
    <property type="entry name" value="Sig_transdc_resp-reg_C-effctor"/>
</dbReference>
<dbReference type="PROSITE" id="PS50043">
    <property type="entry name" value="HTH_LUXR_2"/>
    <property type="match status" value="1"/>
</dbReference>
<dbReference type="PROSITE" id="PS50113">
    <property type="entry name" value="PAC"/>
    <property type="match status" value="2"/>
</dbReference>
<dbReference type="PROSITE" id="PS00622">
    <property type="entry name" value="HTH_LUXR_1"/>
    <property type="match status" value="1"/>
</dbReference>
<dbReference type="AlphaFoldDB" id="A0A1J5RNQ0"/>
<sequence>MVITSYTPAHKISRILVLSGQNSTRITAIIWSILNARQHIEVKIQRSSNELCYMHIDAVRVQSDDGDVTLRATLTDITERKQSEQKLRIAATAFEVQEGILVTDEHKIIVQVNKSFTRITGYQESEVIGQHASILSSGQHDARFFQAMWEEIKSNQFWQGELWNKRKGGELFPAWMSITTVLGEDGYPSHYVGSFLDITLQKQAENVLLDARRHLEKQVERSVSELQRLKDEGSEVSTALKVMLKLRESESVDARNLLILELKQEVMPFLQKLRISSRDAKQVRLLSALDANLQRLISSYGCATSISSAYKNLTPKEIQVASMVREGTSTKVIASTLSLSPETISIHRKNIRKKLGLDSKSDNLRSYLITLDK</sequence>
<dbReference type="EC" id="2.7.13.3" evidence="4"/>
<name>A0A1J5RNQ0_9ZZZZ</name>
<dbReference type="InterPro" id="IPR036388">
    <property type="entry name" value="WH-like_DNA-bd_sf"/>
</dbReference>
<dbReference type="SMART" id="SM00421">
    <property type="entry name" value="HTH_LUXR"/>
    <property type="match status" value="1"/>
</dbReference>
<dbReference type="InterPro" id="IPR035965">
    <property type="entry name" value="PAS-like_dom_sf"/>
</dbReference>
<evidence type="ECO:0000259" key="2">
    <source>
        <dbReference type="PROSITE" id="PS50112"/>
    </source>
</evidence>
<feature type="domain" description="PAS" evidence="2">
    <location>
        <begin position="83"/>
        <end position="130"/>
    </location>
</feature>
<evidence type="ECO:0000259" key="3">
    <source>
        <dbReference type="PROSITE" id="PS50113"/>
    </source>
</evidence>
<dbReference type="CDD" id="cd00130">
    <property type="entry name" value="PAS"/>
    <property type="match status" value="1"/>
</dbReference>
<dbReference type="Gene3D" id="1.10.10.10">
    <property type="entry name" value="Winged helix-like DNA-binding domain superfamily/Winged helix DNA-binding domain"/>
    <property type="match status" value="1"/>
</dbReference>
<feature type="domain" description="PAC" evidence="3">
    <location>
        <begin position="158"/>
        <end position="210"/>
    </location>
</feature>
<dbReference type="NCBIfam" id="TIGR00229">
    <property type="entry name" value="sensory_box"/>
    <property type="match status" value="1"/>
</dbReference>
<dbReference type="EMBL" id="MLJW01000268">
    <property type="protein sequence ID" value="OIQ91131.1"/>
    <property type="molecule type" value="Genomic_DNA"/>
</dbReference>
<dbReference type="SMART" id="SM00086">
    <property type="entry name" value="PAC"/>
    <property type="match status" value="2"/>
</dbReference>
<dbReference type="GO" id="GO:0006355">
    <property type="term" value="P:regulation of DNA-templated transcription"/>
    <property type="evidence" value="ECO:0007669"/>
    <property type="project" value="InterPro"/>
</dbReference>
<dbReference type="GO" id="GO:0004673">
    <property type="term" value="F:protein histidine kinase activity"/>
    <property type="evidence" value="ECO:0007669"/>
    <property type="project" value="UniProtKB-EC"/>
</dbReference>